<evidence type="ECO:0000313" key="2">
    <source>
        <dbReference type="Proteomes" id="UP001302602"/>
    </source>
</evidence>
<comment type="caution">
    <text evidence="1">The sequence shown here is derived from an EMBL/GenBank/DDBJ whole genome shotgun (WGS) entry which is preliminary data.</text>
</comment>
<dbReference type="GeneID" id="87823183"/>
<sequence length="166" mass="18322">MTLLEAEEKASSWLPVEESMCGSPRGRMGHFVGSTARRCLVRQTVTAPTPASPAAFMASIRGACLYVATSTPTIIFGQCRYDLREQPGTIFDMTGVPGANRVQVLFLTPTEILKMQSGMIRSLLGEYATLPAIQRTLRRSLARHWVYIYCHIPLPCFGLVLELTAE</sequence>
<reference evidence="1" key="2">
    <citation type="submission" date="2023-05" db="EMBL/GenBank/DDBJ databases">
        <authorList>
            <consortium name="Lawrence Berkeley National Laboratory"/>
            <person name="Steindorff A."/>
            <person name="Hensen N."/>
            <person name="Bonometti L."/>
            <person name="Westerberg I."/>
            <person name="Brannstrom I.O."/>
            <person name="Guillou S."/>
            <person name="Cros-Aarteil S."/>
            <person name="Calhoun S."/>
            <person name="Haridas S."/>
            <person name="Kuo A."/>
            <person name="Mondo S."/>
            <person name="Pangilinan J."/>
            <person name="Riley R."/>
            <person name="Labutti K."/>
            <person name="Andreopoulos B."/>
            <person name="Lipzen A."/>
            <person name="Chen C."/>
            <person name="Yanf M."/>
            <person name="Daum C."/>
            <person name="Ng V."/>
            <person name="Clum A."/>
            <person name="Ohm R."/>
            <person name="Martin F."/>
            <person name="Silar P."/>
            <person name="Natvig D."/>
            <person name="Lalanne C."/>
            <person name="Gautier V."/>
            <person name="Ament-Velasquez S.L."/>
            <person name="Kruys A."/>
            <person name="Hutchinson M.I."/>
            <person name="Powell A.J."/>
            <person name="Barry K."/>
            <person name="Miller A.N."/>
            <person name="Grigoriev I.V."/>
            <person name="Debuchy R."/>
            <person name="Gladieux P."/>
            <person name="Thoren M.H."/>
            <person name="Johannesson H."/>
        </authorList>
    </citation>
    <scope>NUCLEOTIDE SEQUENCE</scope>
    <source>
        <strain evidence="1">CBS 731.68</strain>
    </source>
</reference>
<dbReference type="EMBL" id="MU853245">
    <property type="protein sequence ID" value="KAK4119704.1"/>
    <property type="molecule type" value="Genomic_DNA"/>
</dbReference>
<name>A0AAN6TS77_9PEZI</name>
<gene>
    <name evidence="1" type="ORF">N657DRAFT_247734</name>
</gene>
<dbReference type="AlphaFoldDB" id="A0AAN6TS77"/>
<accession>A0AAN6TS77</accession>
<keyword evidence="2" id="KW-1185">Reference proteome</keyword>
<proteinExistence type="predicted"/>
<evidence type="ECO:0000313" key="1">
    <source>
        <dbReference type="EMBL" id="KAK4119704.1"/>
    </source>
</evidence>
<dbReference type="RefSeq" id="XP_062643477.1">
    <property type="nucleotide sequence ID" value="XM_062786417.1"/>
</dbReference>
<dbReference type="Proteomes" id="UP001302602">
    <property type="component" value="Unassembled WGS sequence"/>
</dbReference>
<organism evidence="1 2">
    <name type="scientific">Parathielavia appendiculata</name>
    <dbReference type="NCBI Taxonomy" id="2587402"/>
    <lineage>
        <taxon>Eukaryota</taxon>
        <taxon>Fungi</taxon>
        <taxon>Dikarya</taxon>
        <taxon>Ascomycota</taxon>
        <taxon>Pezizomycotina</taxon>
        <taxon>Sordariomycetes</taxon>
        <taxon>Sordariomycetidae</taxon>
        <taxon>Sordariales</taxon>
        <taxon>Chaetomiaceae</taxon>
        <taxon>Parathielavia</taxon>
    </lineage>
</organism>
<protein>
    <submittedName>
        <fullName evidence="1">Uncharacterized protein</fullName>
    </submittedName>
</protein>
<reference evidence="1" key="1">
    <citation type="journal article" date="2023" name="Mol. Phylogenet. Evol.">
        <title>Genome-scale phylogeny and comparative genomics of the fungal order Sordariales.</title>
        <authorList>
            <person name="Hensen N."/>
            <person name="Bonometti L."/>
            <person name="Westerberg I."/>
            <person name="Brannstrom I.O."/>
            <person name="Guillou S."/>
            <person name="Cros-Aarteil S."/>
            <person name="Calhoun S."/>
            <person name="Haridas S."/>
            <person name="Kuo A."/>
            <person name="Mondo S."/>
            <person name="Pangilinan J."/>
            <person name="Riley R."/>
            <person name="LaButti K."/>
            <person name="Andreopoulos B."/>
            <person name="Lipzen A."/>
            <person name="Chen C."/>
            <person name="Yan M."/>
            <person name="Daum C."/>
            <person name="Ng V."/>
            <person name="Clum A."/>
            <person name="Steindorff A."/>
            <person name="Ohm R.A."/>
            <person name="Martin F."/>
            <person name="Silar P."/>
            <person name="Natvig D.O."/>
            <person name="Lalanne C."/>
            <person name="Gautier V."/>
            <person name="Ament-Velasquez S.L."/>
            <person name="Kruys A."/>
            <person name="Hutchinson M.I."/>
            <person name="Powell A.J."/>
            <person name="Barry K."/>
            <person name="Miller A.N."/>
            <person name="Grigoriev I.V."/>
            <person name="Debuchy R."/>
            <person name="Gladieux P."/>
            <person name="Hiltunen Thoren M."/>
            <person name="Johannesson H."/>
        </authorList>
    </citation>
    <scope>NUCLEOTIDE SEQUENCE</scope>
    <source>
        <strain evidence="1">CBS 731.68</strain>
    </source>
</reference>